<evidence type="ECO:0000256" key="2">
    <source>
        <dbReference type="PIRNR" id="PIRNR016661"/>
    </source>
</evidence>
<evidence type="ECO:0000256" key="3">
    <source>
        <dbReference type="SAM" id="Phobius"/>
    </source>
</evidence>
<comment type="caution">
    <text evidence="4">The sequence shown here is derived from an EMBL/GenBank/DDBJ whole genome shotgun (WGS) entry which is preliminary data.</text>
</comment>
<sequence length="192" mass="20453">MKANDIVLCALFAALMAVGANVSSFLMIGGVPVTLQLMFAMIAGGLLGSRLGALSMTAYLFIGLAGAPVFAQFKGGPASLLSPTFGFILSFILVAYASGKILENRHKKTAYLFAGIAAIFFNYMIGTNYMYAAFKWWADAPDGFSYAAAWSWMAAYLPLDLAVTVLSLAAIPKIQAALRHRGLKSSNSQKVM</sequence>
<keyword evidence="2" id="KW-0813">Transport</keyword>
<dbReference type="Pfam" id="PF02632">
    <property type="entry name" value="BioY"/>
    <property type="match status" value="1"/>
</dbReference>
<feature type="transmembrane region" description="Helical" evidence="3">
    <location>
        <begin position="79"/>
        <end position="98"/>
    </location>
</feature>
<dbReference type="PANTHER" id="PTHR34295">
    <property type="entry name" value="BIOTIN TRANSPORTER BIOY"/>
    <property type="match status" value="1"/>
</dbReference>
<evidence type="ECO:0000313" key="4">
    <source>
        <dbReference type="EMBL" id="MFK2826105.1"/>
    </source>
</evidence>
<accession>A0ABW8IAU4</accession>
<organism evidence="4 5">
    <name type="scientific">Bacillus lumedeiriae</name>
    <dbReference type="NCBI Taxonomy" id="3058829"/>
    <lineage>
        <taxon>Bacteria</taxon>
        <taxon>Bacillati</taxon>
        <taxon>Bacillota</taxon>
        <taxon>Bacilli</taxon>
        <taxon>Bacillales</taxon>
        <taxon>Bacillaceae</taxon>
        <taxon>Bacillus</taxon>
    </lineage>
</organism>
<feature type="transmembrane region" description="Helical" evidence="3">
    <location>
        <begin position="110"/>
        <end position="132"/>
    </location>
</feature>
<keyword evidence="3" id="KW-0812">Transmembrane</keyword>
<evidence type="ECO:0000256" key="1">
    <source>
        <dbReference type="ARBA" id="ARBA00010692"/>
    </source>
</evidence>
<dbReference type="Gene3D" id="1.10.1760.20">
    <property type="match status" value="1"/>
</dbReference>
<proteinExistence type="inferred from homology"/>
<protein>
    <recommendedName>
        <fullName evidence="2">Biotin transporter</fullName>
    </recommendedName>
</protein>
<feature type="transmembrane region" description="Helical" evidence="3">
    <location>
        <begin position="54"/>
        <end position="73"/>
    </location>
</feature>
<dbReference type="PANTHER" id="PTHR34295:SF1">
    <property type="entry name" value="BIOTIN TRANSPORTER BIOY"/>
    <property type="match status" value="1"/>
</dbReference>
<comment type="similarity">
    <text evidence="1 2">Belongs to the BioY family.</text>
</comment>
<keyword evidence="2 3" id="KW-0472">Membrane</keyword>
<feature type="transmembrane region" description="Helical" evidence="3">
    <location>
        <begin position="152"/>
        <end position="171"/>
    </location>
</feature>
<keyword evidence="2" id="KW-1003">Cell membrane</keyword>
<name>A0ABW8IAU4_9BACI</name>
<dbReference type="RefSeq" id="WP_404317038.1">
    <property type="nucleotide sequence ID" value="NZ_JAUIYO010000007.1"/>
</dbReference>
<gene>
    <name evidence="4" type="ORF">QYG89_10560</name>
</gene>
<keyword evidence="3" id="KW-1133">Transmembrane helix</keyword>
<keyword evidence="5" id="KW-1185">Reference proteome</keyword>
<dbReference type="EMBL" id="JAUIYO010000007">
    <property type="protein sequence ID" value="MFK2826105.1"/>
    <property type="molecule type" value="Genomic_DNA"/>
</dbReference>
<evidence type="ECO:0000313" key="5">
    <source>
        <dbReference type="Proteomes" id="UP001619911"/>
    </source>
</evidence>
<dbReference type="InterPro" id="IPR003784">
    <property type="entry name" value="BioY"/>
</dbReference>
<dbReference type="PIRSF" id="PIRSF016661">
    <property type="entry name" value="BioY"/>
    <property type="match status" value="1"/>
</dbReference>
<comment type="subcellular location">
    <subcellularLocation>
        <location evidence="2">Cell membrane</location>
        <topology evidence="2">Multi-pass membrane protein</topology>
    </subcellularLocation>
</comment>
<dbReference type="Proteomes" id="UP001619911">
    <property type="component" value="Unassembled WGS sequence"/>
</dbReference>
<reference evidence="4 5" key="1">
    <citation type="submission" date="2023-07" db="EMBL/GenBank/DDBJ databases">
        <title>Bacillus lucianemedeirus sp. nov, a new species isolated from an immunobiological production facility.</title>
        <authorList>
            <person name="Costa L.V."/>
            <person name="Miranda R.V.S.L."/>
            <person name="Brandao M.L.L."/>
            <person name="Reis C.M.F."/>
            <person name="Frazao A.M."/>
            <person name="Cruz F.V."/>
            <person name="Baio P.V.P."/>
            <person name="Veras J.F.C."/>
            <person name="Ramos J.N."/>
            <person name="Vieira V."/>
        </authorList>
    </citation>
    <scope>NUCLEOTIDE SEQUENCE [LARGE SCALE GENOMIC DNA]</scope>
    <source>
        <strain evidence="4 5">B190/17</strain>
    </source>
</reference>